<evidence type="ECO:0000313" key="1">
    <source>
        <dbReference type="EMBL" id="ESW20588.1"/>
    </source>
</evidence>
<dbReference type="EMBL" id="CM002293">
    <property type="protein sequence ID" value="ESW20588.1"/>
    <property type="molecule type" value="Genomic_DNA"/>
</dbReference>
<evidence type="ECO:0000313" key="2">
    <source>
        <dbReference type="Proteomes" id="UP000000226"/>
    </source>
</evidence>
<name>V7BU85_PHAVU</name>
<keyword evidence="2" id="KW-1185">Reference proteome</keyword>
<organism evidence="1 2">
    <name type="scientific">Phaseolus vulgaris</name>
    <name type="common">Kidney bean</name>
    <name type="synonym">French bean</name>
    <dbReference type="NCBI Taxonomy" id="3885"/>
    <lineage>
        <taxon>Eukaryota</taxon>
        <taxon>Viridiplantae</taxon>
        <taxon>Streptophyta</taxon>
        <taxon>Embryophyta</taxon>
        <taxon>Tracheophyta</taxon>
        <taxon>Spermatophyta</taxon>
        <taxon>Magnoliopsida</taxon>
        <taxon>eudicotyledons</taxon>
        <taxon>Gunneridae</taxon>
        <taxon>Pentapetalae</taxon>
        <taxon>rosids</taxon>
        <taxon>fabids</taxon>
        <taxon>Fabales</taxon>
        <taxon>Fabaceae</taxon>
        <taxon>Papilionoideae</taxon>
        <taxon>50 kb inversion clade</taxon>
        <taxon>NPAAA clade</taxon>
        <taxon>indigoferoid/millettioid clade</taxon>
        <taxon>Phaseoleae</taxon>
        <taxon>Phaseolus</taxon>
    </lineage>
</organism>
<protein>
    <submittedName>
        <fullName evidence="1">Uncharacterized protein</fullName>
    </submittedName>
</protein>
<dbReference type="Proteomes" id="UP000000226">
    <property type="component" value="Chromosome 6"/>
</dbReference>
<reference evidence="2" key="1">
    <citation type="journal article" date="2014" name="Nat. Genet.">
        <title>A reference genome for common bean and genome-wide analysis of dual domestications.</title>
        <authorList>
            <person name="Schmutz J."/>
            <person name="McClean P.E."/>
            <person name="Mamidi S."/>
            <person name="Wu G.A."/>
            <person name="Cannon S.B."/>
            <person name="Grimwood J."/>
            <person name="Jenkins J."/>
            <person name="Shu S."/>
            <person name="Song Q."/>
            <person name="Chavarro C."/>
            <person name="Torres-Torres M."/>
            <person name="Geffroy V."/>
            <person name="Moghaddam S.M."/>
            <person name="Gao D."/>
            <person name="Abernathy B."/>
            <person name="Barry K."/>
            <person name="Blair M."/>
            <person name="Brick M.A."/>
            <person name="Chovatia M."/>
            <person name="Gepts P."/>
            <person name="Goodstein D.M."/>
            <person name="Gonzales M."/>
            <person name="Hellsten U."/>
            <person name="Hyten D.L."/>
            <person name="Jia G."/>
            <person name="Kelly J.D."/>
            <person name="Kudrna D."/>
            <person name="Lee R."/>
            <person name="Richard M.M."/>
            <person name="Miklas P.N."/>
            <person name="Osorno J.M."/>
            <person name="Rodrigues J."/>
            <person name="Thareau V."/>
            <person name="Urrea C.A."/>
            <person name="Wang M."/>
            <person name="Yu Y."/>
            <person name="Zhang M."/>
            <person name="Wing R.A."/>
            <person name="Cregan P.B."/>
            <person name="Rokhsar D.S."/>
            <person name="Jackson S.A."/>
        </authorList>
    </citation>
    <scope>NUCLEOTIDE SEQUENCE [LARGE SCALE GENOMIC DNA]</scope>
    <source>
        <strain evidence="2">cv. G19833</strain>
    </source>
</reference>
<dbReference type="AlphaFoldDB" id="V7BU85"/>
<dbReference type="OrthoDB" id="10546085at2759"/>
<sequence>MGPSLVEKKRISSPFHSSELISSSSSTLFLPHPPSLFLHNQANHKKKLRESNLRRESTQCTRKRIESLLDQRLISRSKVIVNNQDTTLYTYECSISSITMT</sequence>
<dbReference type="Gramene" id="ESW20588">
    <property type="protein sequence ID" value="ESW20588"/>
    <property type="gene ID" value="PHAVU_006G221700g"/>
</dbReference>
<gene>
    <name evidence="1" type="ORF">PHAVU_006G221700g</name>
</gene>
<accession>V7BU85</accession>
<proteinExistence type="predicted"/>